<accession>A0AAV8WJX1</accession>
<comment type="similarity">
    <text evidence="1 9">Belongs to the protein prenyltransferase subunit alpha family.</text>
</comment>
<comment type="function">
    <text evidence="9">Catalyzes the transfer of a geranyl-geranyl moiety from geranyl-geranyl pyrophosphate to cysteines occuring in specific C-terminal amino acid sequences.</text>
</comment>
<reference evidence="10" key="1">
    <citation type="journal article" date="2023" name="Insect Mol. Biol.">
        <title>Genome sequencing provides insights into the evolution of gene families encoding plant cell wall-degrading enzymes in longhorned beetles.</title>
        <authorList>
            <person name="Shin N.R."/>
            <person name="Okamura Y."/>
            <person name="Kirsch R."/>
            <person name="Pauchet Y."/>
        </authorList>
    </citation>
    <scope>NUCLEOTIDE SEQUENCE</scope>
    <source>
        <strain evidence="10">RBIC_L_NR</strain>
    </source>
</reference>
<proteinExistence type="inferred from homology"/>
<dbReference type="EMBL" id="JANEYF010005793">
    <property type="protein sequence ID" value="KAJ8926746.1"/>
    <property type="molecule type" value="Genomic_DNA"/>
</dbReference>
<evidence type="ECO:0000256" key="3">
    <source>
        <dbReference type="ARBA" id="ARBA00014772"/>
    </source>
</evidence>
<keyword evidence="11" id="KW-1185">Reference proteome</keyword>
<evidence type="ECO:0000256" key="8">
    <source>
        <dbReference type="ARBA" id="ARBA00047658"/>
    </source>
</evidence>
<dbReference type="EC" id="2.5.1.60" evidence="2 9"/>
<dbReference type="PANTHER" id="PTHR11129:SF2">
    <property type="entry name" value="GERANYLGERANYL TRANSFERASE TYPE-2 SUBUNIT ALPHA"/>
    <property type="match status" value="1"/>
</dbReference>
<dbReference type="FunFam" id="1.25.40.120:FF:000035">
    <property type="entry name" value="Geranylgeranyl transferase type-2 subunit alpha"/>
    <property type="match status" value="1"/>
</dbReference>
<dbReference type="SUPFAM" id="SSF48439">
    <property type="entry name" value="Protein prenylyltransferase"/>
    <property type="match status" value="1"/>
</dbReference>
<sequence length="329" mass="39180">MHGRIKVRTTEEQKALKHKEQQKKLTAYRMGMQQILSTRKEDNYDPVSLDICTQLLSVNPDIYTLWNYRKEAILIEIEKRSVKLLMVYIAVRKNEIDGEDNIIKFLENEFRLTEQCLLANPKSYGSWHHRYWVLMNHPKPNWENEFSLCTKYSRMDDRNFHVWDFRRLLINKIGITLSEELQFSTERLNANFSNYSSWHYRSTLRNLDRESVGTELILIQNAVFTDPADSSAWFYLRWVLSNPTVTKDRRQELLDAFGQLEELEPDCKWVIMAKCWLTGSLVLSDKDYIDRRVQFYKQLAKLDPMRKGQYEDYLKAAELNASHVEDQKS</sequence>
<comment type="catalytic activity">
    <reaction evidence="8 9">
        <text>geranylgeranyl diphosphate + L-cysteinyl-[protein] = S-geranylgeranyl-L-cysteinyl-[protein] + diphosphate</text>
        <dbReference type="Rhea" id="RHEA:21240"/>
        <dbReference type="Rhea" id="RHEA-COMP:10131"/>
        <dbReference type="Rhea" id="RHEA-COMP:11537"/>
        <dbReference type="ChEBI" id="CHEBI:29950"/>
        <dbReference type="ChEBI" id="CHEBI:33019"/>
        <dbReference type="ChEBI" id="CHEBI:57533"/>
        <dbReference type="ChEBI" id="CHEBI:86021"/>
        <dbReference type="EC" id="2.5.1.60"/>
    </reaction>
</comment>
<dbReference type="GO" id="GO:0004663">
    <property type="term" value="F:Rab geranylgeranyltransferase activity"/>
    <property type="evidence" value="ECO:0007669"/>
    <property type="project" value="UniProtKB-UniRule"/>
</dbReference>
<gene>
    <name evidence="10" type="ORF">NQ314_020863</name>
</gene>
<evidence type="ECO:0000256" key="7">
    <source>
        <dbReference type="ARBA" id="ARBA00031267"/>
    </source>
</evidence>
<dbReference type="PROSITE" id="PS51147">
    <property type="entry name" value="PFTA"/>
    <property type="match status" value="4"/>
</dbReference>
<evidence type="ECO:0000256" key="6">
    <source>
        <dbReference type="ARBA" id="ARBA00022737"/>
    </source>
</evidence>
<evidence type="ECO:0000256" key="9">
    <source>
        <dbReference type="RuleBase" id="RU367120"/>
    </source>
</evidence>
<protein>
    <recommendedName>
        <fullName evidence="3 9">Geranylgeranyl transferase type-2 subunit alpha</fullName>
        <ecNumber evidence="2 9">2.5.1.60</ecNumber>
    </recommendedName>
    <alternativeName>
        <fullName evidence="7 9">Geranylgeranyl transferase type II subunit alpha</fullName>
    </alternativeName>
</protein>
<evidence type="ECO:0000256" key="2">
    <source>
        <dbReference type="ARBA" id="ARBA00012656"/>
    </source>
</evidence>
<name>A0AAV8WJX1_9CUCU</name>
<keyword evidence="6" id="KW-0677">Repeat</keyword>
<dbReference type="Gene3D" id="1.25.40.120">
    <property type="entry name" value="Protein prenylyltransferase"/>
    <property type="match status" value="1"/>
</dbReference>
<dbReference type="InterPro" id="IPR002088">
    <property type="entry name" value="Prenyl_trans_a"/>
</dbReference>
<dbReference type="Pfam" id="PF01239">
    <property type="entry name" value="PPTA"/>
    <property type="match status" value="5"/>
</dbReference>
<evidence type="ECO:0000313" key="11">
    <source>
        <dbReference type="Proteomes" id="UP001162156"/>
    </source>
</evidence>
<dbReference type="AlphaFoldDB" id="A0AAV8WJX1"/>
<organism evidence="10 11">
    <name type="scientific">Rhamnusium bicolor</name>
    <dbReference type="NCBI Taxonomy" id="1586634"/>
    <lineage>
        <taxon>Eukaryota</taxon>
        <taxon>Metazoa</taxon>
        <taxon>Ecdysozoa</taxon>
        <taxon>Arthropoda</taxon>
        <taxon>Hexapoda</taxon>
        <taxon>Insecta</taxon>
        <taxon>Pterygota</taxon>
        <taxon>Neoptera</taxon>
        <taxon>Endopterygota</taxon>
        <taxon>Coleoptera</taxon>
        <taxon>Polyphaga</taxon>
        <taxon>Cucujiformia</taxon>
        <taxon>Chrysomeloidea</taxon>
        <taxon>Cerambycidae</taxon>
        <taxon>Lepturinae</taxon>
        <taxon>Rhagiini</taxon>
        <taxon>Rhamnusium</taxon>
    </lineage>
</organism>
<evidence type="ECO:0000256" key="1">
    <source>
        <dbReference type="ARBA" id="ARBA00006734"/>
    </source>
</evidence>
<evidence type="ECO:0000256" key="4">
    <source>
        <dbReference type="ARBA" id="ARBA00022602"/>
    </source>
</evidence>
<dbReference type="GO" id="GO:0005968">
    <property type="term" value="C:Rab-protein geranylgeranyltransferase complex"/>
    <property type="evidence" value="ECO:0007669"/>
    <property type="project" value="TreeGrafter"/>
</dbReference>
<evidence type="ECO:0000313" key="10">
    <source>
        <dbReference type="EMBL" id="KAJ8926746.1"/>
    </source>
</evidence>
<comment type="caution">
    <text evidence="10">The sequence shown here is derived from an EMBL/GenBank/DDBJ whole genome shotgun (WGS) entry which is preliminary data.</text>
</comment>
<evidence type="ECO:0000256" key="5">
    <source>
        <dbReference type="ARBA" id="ARBA00022679"/>
    </source>
</evidence>
<keyword evidence="4 9" id="KW-0637">Prenyltransferase</keyword>
<dbReference type="GO" id="GO:0097354">
    <property type="term" value="P:prenylation"/>
    <property type="evidence" value="ECO:0007669"/>
    <property type="project" value="UniProtKB-UniRule"/>
</dbReference>
<dbReference type="PANTHER" id="PTHR11129">
    <property type="entry name" value="PROTEIN FARNESYLTRANSFERASE ALPHA SUBUNIT/RAB GERANYLGERANYL TRANSFERASE ALPHA SUBUNIT"/>
    <property type="match status" value="1"/>
</dbReference>
<dbReference type="Proteomes" id="UP001162156">
    <property type="component" value="Unassembled WGS sequence"/>
</dbReference>
<keyword evidence="5 9" id="KW-0808">Transferase</keyword>